<dbReference type="EMBL" id="KQ980827">
    <property type="protein sequence ID" value="KYN12420.1"/>
    <property type="molecule type" value="Genomic_DNA"/>
</dbReference>
<accession>A0A151IX92</accession>
<proteinExistence type="predicted"/>
<name>A0A151IX92_9HYME</name>
<evidence type="ECO:0000256" key="1">
    <source>
        <dbReference type="SAM" id="Coils"/>
    </source>
</evidence>
<reference evidence="2 3" key="1">
    <citation type="submission" date="2015-09" db="EMBL/GenBank/DDBJ databases">
        <title>Trachymyrmex cornetzi WGS genome.</title>
        <authorList>
            <person name="Nygaard S."/>
            <person name="Hu H."/>
            <person name="Boomsma J."/>
            <person name="Zhang G."/>
        </authorList>
    </citation>
    <scope>NUCLEOTIDE SEQUENCE [LARGE SCALE GENOMIC DNA]</scope>
    <source>
        <strain evidence="2">Tcor2-1</strain>
        <tissue evidence="2">Whole body</tissue>
    </source>
</reference>
<dbReference type="AlphaFoldDB" id="A0A151IX92"/>
<gene>
    <name evidence="2" type="ORF">ALC57_15407</name>
</gene>
<organism evidence="2 3">
    <name type="scientific">Trachymyrmex cornetzi</name>
    <dbReference type="NCBI Taxonomy" id="471704"/>
    <lineage>
        <taxon>Eukaryota</taxon>
        <taxon>Metazoa</taxon>
        <taxon>Ecdysozoa</taxon>
        <taxon>Arthropoda</taxon>
        <taxon>Hexapoda</taxon>
        <taxon>Insecta</taxon>
        <taxon>Pterygota</taxon>
        <taxon>Neoptera</taxon>
        <taxon>Endopterygota</taxon>
        <taxon>Hymenoptera</taxon>
        <taxon>Apocrita</taxon>
        <taxon>Aculeata</taxon>
        <taxon>Formicoidea</taxon>
        <taxon>Formicidae</taxon>
        <taxon>Myrmicinae</taxon>
        <taxon>Trachymyrmex</taxon>
    </lineage>
</organism>
<sequence>MLLIVSDTCDVHSLTAKELEYIPKIILLRKFKNYIDQLWDRLPEHIKADSEIQQHRLCLKHYNLSTHRSHIDGPAPFIKNCSESVSNWVPSIGSCQLVGDAAEVAKAITDNKAAQNQLEELKRHNHVMEGHGVYLAPYKHG</sequence>
<evidence type="ECO:0000313" key="2">
    <source>
        <dbReference type="EMBL" id="KYN12420.1"/>
    </source>
</evidence>
<keyword evidence="1" id="KW-0175">Coiled coil</keyword>
<protein>
    <submittedName>
        <fullName evidence="2">Uncharacterized protein</fullName>
    </submittedName>
</protein>
<keyword evidence="3" id="KW-1185">Reference proteome</keyword>
<dbReference type="Proteomes" id="UP000078492">
    <property type="component" value="Unassembled WGS sequence"/>
</dbReference>
<evidence type="ECO:0000313" key="3">
    <source>
        <dbReference type="Proteomes" id="UP000078492"/>
    </source>
</evidence>
<feature type="coiled-coil region" evidence="1">
    <location>
        <begin position="104"/>
        <end position="131"/>
    </location>
</feature>